<evidence type="ECO:0000313" key="4">
    <source>
        <dbReference type="EMBL" id="TVU26854.1"/>
    </source>
</evidence>
<dbReference type="OrthoDB" id="696120at2759"/>
<keyword evidence="3" id="KW-0472">Membrane</keyword>
<reference evidence="4 5" key="1">
    <citation type="journal article" date="2019" name="Sci. Rep.">
        <title>A high-quality genome of Eragrostis curvula grass provides insights into Poaceae evolution and supports new strategies to enhance forage quality.</title>
        <authorList>
            <person name="Carballo J."/>
            <person name="Santos B.A.C.M."/>
            <person name="Zappacosta D."/>
            <person name="Garbus I."/>
            <person name="Selva J.P."/>
            <person name="Gallo C.A."/>
            <person name="Diaz A."/>
            <person name="Albertini E."/>
            <person name="Caccamo M."/>
            <person name="Echenique V."/>
        </authorList>
    </citation>
    <scope>NUCLEOTIDE SEQUENCE [LARGE SCALE GENOMIC DNA]</scope>
    <source>
        <strain evidence="5">cv. Victoria</strain>
        <tissue evidence="4">Leaf</tissue>
    </source>
</reference>
<gene>
    <name evidence="4" type="ORF">EJB05_29423</name>
</gene>
<dbReference type="AlphaFoldDB" id="A0A5J9UTY1"/>
<sequence length="620" mass="68204">MSASAAPEEPAGRGGRGGPSSRGRSVLDPGGRHVGGRYNFPPETPPGLMMEFAAGRRSSSPRAACGAASSAPAFPCASLDLAVPVACRGAAPAAWRRAAPDCGGSVPSYPVFGYKAPVEAGENWAATIPSYITELKALERNLRMLMEVKSKTVKDKLAEDTVKNLEEKVKSLEDRIADHEELMADLRNPEDNKLIAEKIKSLEDKLMEDKVKPADHSLIEGTIKTLEDKVKVLEDRIMEDEAKFKILEEKLLKNTLEDRPETPKSMESRLGIPRFRLKEDSDKLKGKGKVLEDKLRTPNVLLKKNEDKLQTETHKGKLKAPDKLDTLTEKLKRLKHHQPDDKEKARHFALFMAVLLIMIIPVLVLRSLGQPLLAVWRLSFLLCGCAFFLIRFLDVTMRAQTSLFCNCAGFMLALYADAALDPKIGMLAAHLNVHVSLVLLGYALAERRQLDGTEVSAWSVPTLSEEKQEGMLDLQILGGIFVGILTFLGAAYIVWVVCNASNRSIVHLMISVFIPLSSLVMFWSIFAGCMLLHGALVGETGFLSLVIYFLSCIFLMPLSSLFVGDIGGLLLTLLATLGLPGFFGYSVSIYACSKQWLKLQLQPAQESSQMLEQQARVKLD</sequence>
<dbReference type="EMBL" id="RWGY01000013">
    <property type="protein sequence ID" value="TVU26854.1"/>
    <property type="molecule type" value="Genomic_DNA"/>
</dbReference>
<protein>
    <submittedName>
        <fullName evidence="4">Uncharacterized protein</fullName>
    </submittedName>
</protein>
<keyword evidence="5" id="KW-1185">Reference proteome</keyword>
<feature type="region of interest" description="Disordered" evidence="2">
    <location>
        <begin position="1"/>
        <end position="43"/>
    </location>
</feature>
<keyword evidence="3" id="KW-0812">Transmembrane</keyword>
<dbReference type="Gramene" id="TVU26854">
    <property type="protein sequence ID" value="TVU26854"/>
    <property type="gene ID" value="EJB05_29423"/>
</dbReference>
<feature type="transmembrane region" description="Helical" evidence="3">
    <location>
        <begin position="348"/>
        <end position="368"/>
    </location>
</feature>
<evidence type="ECO:0000256" key="3">
    <source>
        <dbReference type="SAM" id="Phobius"/>
    </source>
</evidence>
<feature type="coiled-coil region" evidence="1">
    <location>
        <begin position="216"/>
        <end position="250"/>
    </location>
</feature>
<evidence type="ECO:0000256" key="2">
    <source>
        <dbReference type="SAM" id="MobiDB-lite"/>
    </source>
</evidence>
<feature type="transmembrane region" description="Helical" evidence="3">
    <location>
        <begin position="569"/>
        <end position="592"/>
    </location>
</feature>
<name>A0A5J9UTY1_9POAL</name>
<accession>A0A5J9UTY1</accession>
<comment type="caution">
    <text evidence="4">The sequence shown here is derived from an EMBL/GenBank/DDBJ whole genome shotgun (WGS) entry which is preliminary data.</text>
</comment>
<feature type="transmembrane region" description="Helical" evidence="3">
    <location>
        <begin position="400"/>
        <end position="418"/>
    </location>
</feature>
<proteinExistence type="predicted"/>
<keyword evidence="1" id="KW-0175">Coiled coil</keyword>
<keyword evidence="3" id="KW-1133">Transmembrane helix</keyword>
<feature type="transmembrane region" description="Helical" evidence="3">
    <location>
        <begin position="476"/>
        <end position="497"/>
    </location>
</feature>
<dbReference type="Proteomes" id="UP000324897">
    <property type="component" value="Chromosome 2"/>
</dbReference>
<feature type="coiled-coil region" evidence="1">
    <location>
        <begin position="155"/>
        <end position="189"/>
    </location>
</feature>
<feature type="transmembrane region" description="Helical" evidence="3">
    <location>
        <begin position="545"/>
        <end position="563"/>
    </location>
</feature>
<feature type="transmembrane region" description="Helical" evidence="3">
    <location>
        <begin position="374"/>
        <end position="393"/>
    </location>
</feature>
<organism evidence="4 5">
    <name type="scientific">Eragrostis curvula</name>
    <name type="common">weeping love grass</name>
    <dbReference type="NCBI Taxonomy" id="38414"/>
    <lineage>
        <taxon>Eukaryota</taxon>
        <taxon>Viridiplantae</taxon>
        <taxon>Streptophyta</taxon>
        <taxon>Embryophyta</taxon>
        <taxon>Tracheophyta</taxon>
        <taxon>Spermatophyta</taxon>
        <taxon>Magnoliopsida</taxon>
        <taxon>Liliopsida</taxon>
        <taxon>Poales</taxon>
        <taxon>Poaceae</taxon>
        <taxon>PACMAD clade</taxon>
        <taxon>Chloridoideae</taxon>
        <taxon>Eragrostideae</taxon>
        <taxon>Eragrostidinae</taxon>
        <taxon>Eragrostis</taxon>
    </lineage>
</organism>
<evidence type="ECO:0000313" key="5">
    <source>
        <dbReference type="Proteomes" id="UP000324897"/>
    </source>
</evidence>
<evidence type="ECO:0000256" key="1">
    <source>
        <dbReference type="SAM" id="Coils"/>
    </source>
</evidence>
<feature type="transmembrane region" description="Helical" evidence="3">
    <location>
        <begin position="509"/>
        <end position="533"/>
    </location>
</feature>